<dbReference type="Gramene" id="OMP03494">
    <property type="protein sequence ID" value="OMP03494"/>
    <property type="gene ID" value="CCACVL1_02402"/>
</dbReference>
<proteinExistence type="predicted"/>
<organism evidence="1 2">
    <name type="scientific">Corchorus capsularis</name>
    <name type="common">Jute</name>
    <dbReference type="NCBI Taxonomy" id="210143"/>
    <lineage>
        <taxon>Eukaryota</taxon>
        <taxon>Viridiplantae</taxon>
        <taxon>Streptophyta</taxon>
        <taxon>Embryophyta</taxon>
        <taxon>Tracheophyta</taxon>
        <taxon>Spermatophyta</taxon>
        <taxon>Magnoliopsida</taxon>
        <taxon>eudicotyledons</taxon>
        <taxon>Gunneridae</taxon>
        <taxon>Pentapetalae</taxon>
        <taxon>rosids</taxon>
        <taxon>malvids</taxon>
        <taxon>Malvales</taxon>
        <taxon>Malvaceae</taxon>
        <taxon>Grewioideae</taxon>
        <taxon>Apeibeae</taxon>
        <taxon>Corchorus</taxon>
    </lineage>
</organism>
<evidence type="ECO:0000313" key="2">
    <source>
        <dbReference type="Proteomes" id="UP000188268"/>
    </source>
</evidence>
<protein>
    <submittedName>
        <fullName evidence="1">Uncharacterized protein</fullName>
    </submittedName>
</protein>
<comment type="caution">
    <text evidence="1">The sequence shown here is derived from an EMBL/GenBank/DDBJ whole genome shotgun (WGS) entry which is preliminary data.</text>
</comment>
<keyword evidence="2" id="KW-1185">Reference proteome</keyword>
<feature type="non-terminal residue" evidence="1">
    <location>
        <position position="66"/>
    </location>
</feature>
<gene>
    <name evidence="1" type="ORF">CCACVL1_02402</name>
</gene>
<sequence length="66" mass="7906">MATEIPRVYSMGIIRNTVRFQTQHKRCNPPFHLKDHRNTKANLDPAQRCIQERGARQQLLHNFHRE</sequence>
<reference evidence="1 2" key="1">
    <citation type="submission" date="2013-09" db="EMBL/GenBank/DDBJ databases">
        <title>Corchorus capsularis genome sequencing.</title>
        <authorList>
            <person name="Alam M."/>
            <person name="Haque M.S."/>
            <person name="Islam M.S."/>
            <person name="Emdad E.M."/>
            <person name="Islam M.M."/>
            <person name="Ahmed B."/>
            <person name="Halim A."/>
            <person name="Hossen Q.M.M."/>
            <person name="Hossain M.Z."/>
            <person name="Ahmed R."/>
            <person name="Khan M.M."/>
            <person name="Islam R."/>
            <person name="Rashid M.M."/>
            <person name="Khan S.A."/>
            <person name="Rahman M.S."/>
            <person name="Alam M."/>
        </authorList>
    </citation>
    <scope>NUCLEOTIDE SEQUENCE [LARGE SCALE GENOMIC DNA]</scope>
    <source>
        <strain evidence="2">cv. CVL-1</strain>
        <tissue evidence="1">Whole seedling</tissue>
    </source>
</reference>
<accession>A0A1R3K8V5</accession>
<dbReference type="OrthoDB" id="10664404at2759"/>
<evidence type="ECO:0000313" key="1">
    <source>
        <dbReference type="EMBL" id="OMP03494.1"/>
    </source>
</evidence>
<dbReference type="EMBL" id="AWWV01006043">
    <property type="protein sequence ID" value="OMP03494.1"/>
    <property type="molecule type" value="Genomic_DNA"/>
</dbReference>
<dbReference type="AlphaFoldDB" id="A0A1R3K8V5"/>
<dbReference type="Proteomes" id="UP000188268">
    <property type="component" value="Unassembled WGS sequence"/>
</dbReference>
<name>A0A1R3K8V5_COCAP</name>